<proteinExistence type="predicted"/>
<accession>A0A9W4RYQ9</accession>
<comment type="caution">
    <text evidence="3">The sequence shown here is derived from an EMBL/GenBank/DDBJ whole genome shotgun (WGS) entry which is preliminary data.</text>
</comment>
<feature type="compositionally biased region" description="Polar residues" evidence="1">
    <location>
        <begin position="176"/>
        <end position="190"/>
    </location>
</feature>
<feature type="signal peptide" evidence="2">
    <location>
        <begin position="1"/>
        <end position="19"/>
    </location>
</feature>
<feature type="chain" id="PRO_5040957843" evidence="2">
    <location>
        <begin position="20"/>
        <end position="239"/>
    </location>
</feature>
<feature type="region of interest" description="Disordered" evidence="1">
    <location>
        <begin position="176"/>
        <end position="216"/>
    </location>
</feature>
<dbReference type="Proteomes" id="UP001152533">
    <property type="component" value="Unassembled WGS sequence"/>
</dbReference>
<sequence>MLPTSLLAILASAVPGTLACVAQMPFVALRATADGVTQEASIPLYKADDCLFQTPGPIVPVNFPGNVTEAQLNQNFVDQNGQLMSIEDLNAFTSTAAMHQAALFDSVICNLTTYSGDDIELQAGSPVVFEQTHITECQCMLATSMPASKKAFIARASALSKRRRLLQDGDLGAIAQNSPQTDFSGGQQPSLEVPEFSGNQGAEPVPDDFSGGQQPALLNPTFCTTLDDGSLQDPFCIEG</sequence>
<name>A0A9W4RYQ9_9PEZI</name>
<dbReference type="AlphaFoldDB" id="A0A9W4RYQ9"/>
<organism evidence="3 4">
    <name type="scientific">Colletotrichum noveboracense</name>
    <dbReference type="NCBI Taxonomy" id="2664923"/>
    <lineage>
        <taxon>Eukaryota</taxon>
        <taxon>Fungi</taxon>
        <taxon>Dikarya</taxon>
        <taxon>Ascomycota</taxon>
        <taxon>Pezizomycotina</taxon>
        <taxon>Sordariomycetes</taxon>
        <taxon>Hypocreomycetidae</taxon>
        <taxon>Glomerellales</taxon>
        <taxon>Glomerellaceae</taxon>
        <taxon>Colletotrichum</taxon>
        <taxon>Colletotrichum gloeosporioides species complex</taxon>
    </lineage>
</organism>
<protein>
    <submittedName>
        <fullName evidence="3">Uncharacterized protein</fullName>
    </submittedName>
</protein>
<reference evidence="3" key="1">
    <citation type="submission" date="2022-08" db="EMBL/GenBank/DDBJ databases">
        <authorList>
            <person name="Giroux E."/>
            <person name="Giroux E."/>
        </authorList>
    </citation>
    <scope>NUCLEOTIDE SEQUENCE</scope>
    <source>
        <strain evidence="3">H1091258</strain>
    </source>
</reference>
<keyword evidence="4" id="KW-1185">Reference proteome</keyword>
<evidence type="ECO:0000313" key="3">
    <source>
        <dbReference type="EMBL" id="CAI0649776.1"/>
    </source>
</evidence>
<evidence type="ECO:0000256" key="2">
    <source>
        <dbReference type="SAM" id="SignalP"/>
    </source>
</evidence>
<dbReference type="EMBL" id="CAMGZC010000749">
    <property type="protein sequence ID" value="CAI0649776.1"/>
    <property type="molecule type" value="Genomic_DNA"/>
</dbReference>
<evidence type="ECO:0000256" key="1">
    <source>
        <dbReference type="SAM" id="MobiDB-lite"/>
    </source>
</evidence>
<keyword evidence="2" id="KW-0732">Signal</keyword>
<evidence type="ECO:0000313" key="4">
    <source>
        <dbReference type="Proteomes" id="UP001152533"/>
    </source>
</evidence>
<gene>
    <name evidence="3" type="ORF">CGXH109_LOCUS89293</name>
</gene>